<feature type="transmembrane region" description="Helical" evidence="1">
    <location>
        <begin position="7"/>
        <end position="24"/>
    </location>
</feature>
<accession>A0A397UY36</accession>
<gene>
    <name evidence="2" type="ORF">C2G38_2097846</name>
</gene>
<feature type="transmembrane region" description="Helical" evidence="1">
    <location>
        <begin position="44"/>
        <end position="64"/>
    </location>
</feature>
<dbReference type="EMBL" id="QKWP01000904">
    <property type="protein sequence ID" value="RIB13649.1"/>
    <property type="molecule type" value="Genomic_DNA"/>
</dbReference>
<sequence>MRNPINTYWHLIEIGLLFFFWIRVQYQLLYPANQQLCLKPFCIFAQNSIFVQFLIPSFLAIFNYKWGLRLLIEISPGL</sequence>
<keyword evidence="1" id="KW-0472">Membrane</keyword>
<comment type="caution">
    <text evidence="2">The sequence shown here is derived from an EMBL/GenBank/DDBJ whole genome shotgun (WGS) entry which is preliminary data.</text>
</comment>
<keyword evidence="1" id="KW-0812">Transmembrane</keyword>
<name>A0A397UY36_9GLOM</name>
<evidence type="ECO:0000313" key="2">
    <source>
        <dbReference type="EMBL" id="RIB13649.1"/>
    </source>
</evidence>
<dbReference type="AlphaFoldDB" id="A0A397UY36"/>
<evidence type="ECO:0000313" key="3">
    <source>
        <dbReference type="Proteomes" id="UP000266673"/>
    </source>
</evidence>
<proteinExistence type="predicted"/>
<reference evidence="2 3" key="1">
    <citation type="submission" date="2018-06" db="EMBL/GenBank/DDBJ databases">
        <title>Comparative genomics reveals the genomic features of Rhizophagus irregularis, R. cerebriforme, R. diaphanum and Gigaspora rosea, and their symbiotic lifestyle signature.</title>
        <authorList>
            <person name="Morin E."/>
            <person name="San Clemente H."/>
            <person name="Chen E.C.H."/>
            <person name="De La Providencia I."/>
            <person name="Hainaut M."/>
            <person name="Kuo A."/>
            <person name="Kohler A."/>
            <person name="Murat C."/>
            <person name="Tang N."/>
            <person name="Roy S."/>
            <person name="Loubradou J."/>
            <person name="Henrissat B."/>
            <person name="Grigoriev I.V."/>
            <person name="Corradi N."/>
            <person name="Roux C."/>
            <person name="Martin F.M."/>
        </authorList>
    </citation>
    <scope>NUCLEOTIDE SEQUENCE [LARGE SCALE GENOMIC DNA]</scope>
    <source>
        <strain evidence="2 3">DAOM 194757</strain>
    </source>
</reference>
<organism evidence="2 3">
    <name type="scientific">Gigaspora rosea</name>
    <dbReference type="NCBI Taxonomy" id="44941"/>
    <lineage>
        <taxon>Eukaryota</taxon>
        <taxon>Fungi</taxon>
        <taxon>Fungi incertae sedis</taxon>
        <taxon>Mucoromycota</taxon>
        <taxon>Glomeromycotina</taxon>
        <taxon>Glomeromycetes</taxon>
        <taxon>Diversisporales</taxon>
        <taxon>Gigasporaceae</taxon>
        <taxon>Gigaspora</taxon>
    </lineage>
</organism>
<protein>
    <submittedName>
        <fullName evidence="2">Uncharacterized protein</fullName>
    </submittedName>
</protein>
<dbReference type="Proteomes" id="UP000266673">
    <property type="component" value="Unassembled WGS sequence"/>
</dbReference>
<keyword evidence="3" id="KW-1185">Reference proteome</keyword>
<keyword evidence="1" id="KW-1133">Transmembrane helix</keyword>
<evidence type="ECO:0000256" key="1">
    <source>
        <dbReference type="SAM" id="Phobius"/>
    </source>
</evidence>